<dbReference type="PROSITE" id="PS51375">
    <property type="entry name" value="PPR"/>
    <property type="match status" value="1"/>
</dbReference>
<keyword evidence="3" id="KW-0802">TPR repeat</keyword>
<dbReference type="EMBL" id="NKQK01000015">
    <property type="protein sequence ID" value="PSS10240.1"/>
    <property type="molecule type" value="Genomic_DNA"/>
</dbReference>
<dbReference type="Gene3D" id="1.25.40.10">
    <property type="entry name" value="Tetratricopeptide repeat domain"/>
    <property type="match status" value="3"/>
</dbReference>
<dbReference type="SUPFAM" id="SSF48452">
    <property type="entry name" value="TPR-like"/>
    <property type="match status" value="1"/>
</dbReference>
<gene>
    <name evidence="5" type="ORF">CEY00_Acc17334</name>
</gene>
<evidence type="ECO:0000313" key="6">
    <source>
        <dbReference type="Proteomes" id="UP000241394"/>
    </source>
</evidence>
<keyword evidence="2" id="KW-0677">Repeat</keyword>
<organism evidence="5 6">
    <name type="scientific">Actinidia chinensis var. chinensis</name>
    <name type="common">Chinese soft-hair kiwi</name>
    <dbReference type="NCBI Taxonomy" id="1590841"/>
    <lineage>
        <taxon>Eukaryota</taxon>
        <taxon>Viridiplantae</taxon>
        <taxon>Streptophyta</taxon>
        <taxon>Embryophyta</taxon>
        <taxon>Tracheophyta</taxon>
        <taxon>Spermatophyta</taxon>
        <taxon>Magnoliopsida</taxon>
        <taxon>eudicotyledons</taxon>
        <taxon>Gunneridae</taxon>
        <taxon>Pentapetalae</taxon>
        <taxon>asterids</taxon>
        <taxon>Ericales</taxon>
        <taxon>Actinidiaceae</taxon>
        <taxon>Actinidia</taxon>
    </lineage>
</organism>
<accession>A0A2R6QLF3</accession>
<comment type="caution">
    <text evidence="5">The sequence shown here is derived from an EMBL/GenBank/DDBJ whole genome shotgun (WGS) entry which is preliminary data.</text>
</comment>
<dbReference type="OrthoDB" id="1890565at2759"/>
<protein>
    <submittedName>
        <fullName evidence="5">Pentatricopeptide repeat-containing protein</fullName>
    </submittedName>
</protein>
<evidence type="ECO:0000313" key="5">
    <source>
        <dbReference type="EMBL" id="PSS10240.1"/>
    </source>
</evidence>
<name>A0A2R6QLF3_ACTCC</name>
<dbReference type="AlphaFoldDB" id="A0A2R6QLF3"/>
<dbReference type="PANTHER" id="PTHR45717:SF57">
    <property type="entry name" value="PENTACOTRIPEPTIDE-REPEAT REGION OF PRORP DOMAIN-CONTAINING PROTEIN"/>
    <property type="match status" value="1"/>
</dbReference>
<dbReference type="GO" id="GO:0003729">
    <property type="term" value="F:mRNA binding"/>
    <property type="evidence" value="ECO:0007669"/>
    <property type="project" value="UniProtKB-ARBA"/>
</dbReference>
<dbReference type="NCBIfam" id="TIGR00756">
    <property type="entry name" value="PPR"/>
    <property type="match status" value="2"/>
</dbReference>
<evidence type="ECO:0000256" key="1">
    <source>
        <dbReference type="ARBA" id="ARBA00007626"/>
    </source>
</evidence>
<dbReference type="PROSITE" id="PS50005">
    <property type="entry name" value="TPR"/>
    <property type="match status" value="1"/>
</dbReference>
<dbReference type="InterPro" id="IPR002885">
    <property type="entry name" value="PPR_rpt"/>
</dbReference>
<dbReference type="InterPro" id="IPR011990">
    <property type="entry name" value="TPR-like_helical_dom_sf"/>
</dbReference>
<evidence type="ECO:0000256" key="3">
    <source>
        <dbReference type="PROSITE-ProRule" id="PRU00339"/>
    </source>
</evidence>
<feature type="repeat" description="PPR" evidence="4">
    <location>
        <begin position="166"/>
        <end position="200"/>
    </location>
</feature>
<dbReference type="InterPro" id="IPR019734">
    <property type="entry name" value="TPR_rpt"/>
</dbReference>
<reference evidence="6" key="2">
    <citation type="journal article" date="2018" name="BMC Genomics">
        <title>A manually annotated Actinidia chinensis var. chinensis (kiwifruit) genome highlights the challenges associated with draft genomes and gene prediction in plants.</title>
        <authorList>
            <person name="Pilkington S.M."/>
            <person name="Crowhurst R."/>
            <person name="Hilario E."/>
            <person name="Nardozza S."/>
            <person name="Fraser L."/>
            <person name="Peng Y."/>
            <person name="Gunaseelan K."/>
            <person name="Simpson R."/>
            <person name="Tahir J."/>
            <person name="Deroles S.C."/>
            <person name="Templeton K."/>
            <person name="Luo Z."/>
            <person name="Davy M."/>
            <person name="Cheng C."/>
            <person name="McNeilage M."/>
            <person name="Scaglione D."/>
            <person name="Liu Y."/>
            <person name="Zhang Q."/>
            <person name="Datson P."/>
            <person name="De Silva N."/>
            <person name="Gardiner S.E."/>
            <person name="Bassett H."/>
            <person name="Chagne D."/>
            <person name="McCallum J."/>
            <person name="Dzierzon H."/>
            <person name="Deng C."/>
            <person name="Wang Y.Y."/>
            <person name="Barron L."/>
            <person name="Manako K."/>
            <person name="Bowen J."/>
            <person name="Foster T.M."/>
            <person name="Erridge Z.A."/>
            <person name="Tiffin H."/>
            <person name="Waite C.N."/>
            <person name="Davies K.M."/>
            <person name="Grierson E.P."/>
            <person name="Laing W.A."/>
            <person name="Kirk R."/>
            <person name="Chen X."/>
            <person name="Wood M."/>
            <person name="Montefiori M."/>
            <person name="Brummell D.A."/>
            <person name="Schwinn K.E."/>
            <person name="Catanach A."/>
            <person name="Fullerton C."/>
            <person name="Li D."/>
            <person name="Meiyalaghan S."/>
            <person name="Nieuwenhuizen N."/>
            <person name="Read N."/>
            <person name="Prakash R."/>
            <person name="Hunter D."/>
            <person name="Zhang H."/>
            <person name="McKenzie M."/>
            <person name="Knabel M."/>
            <person name="Harris A."/>
            <person name="Allan A.C."/>
            <person name="Gleave A."/>
            <person name="Chen A."/>
            <person name="Janssen B.J."/>
            <person name="Plunkett B."/>
            <person name="Ampomah-Dwamena C."/>
            <person name="Voogd C."/>
            <person name="Leif D."/>
            <person name="Lafferty D."/>
            <person name="Souleyre E.J.F."/>
            <person name="Varkonyi-Gasic E."/>
            <person name="Gambi F."/>
            <person name="Hanley J."/>
            <person name="Yao J.L."/>
            <person name="Cheung J."/>
            <person name="David K.M."/>
            <person name="Warren B."/>
            <person name="Marsh K."/>
            <person name="Snowden K.C."/>
            <person name="Lin-Wang K."/>
            <person name="Brian L."/>
            <person name="Martinez-Sanchez M."/>
            <person name="Wang M."/>
            <person name="Ileperuma N."/>
            <person name="Macnee N."/>
            <person name="Campin R."/>
            <person name="McAtee P."/>
            <person name="Drummond R.S.M."/>
            <person name="Espley R.V."/>
            <person name="Ireland H.S."/>
            <person name="Wu R."/>
            <person name="Atkinson R.G."/>
            <person name="Karunairetnam S."/>
            <person name="Bulley S."/>
            <person name="Chunkath S."/>
            <person name="Hanley Z."/>
            <person name="Storey R."/>
            <person name="Thrimawithana A.H."/>
            <person name="Thomson S."/>
            <person name="David C."/>
            <person name="Testolin R."/>
            <person name="Huang H."/>
            <person name="Hellens R.P."/>
            <person name="Schaffer R.J."/>
        </authorList>
    </citation>
    <scope>NUCLEOTIDE SEQUENCE [LARGE SCALE GENOMIC DNA]</scope>
    <source>
        <strain evidence="6">cv. Red5</strain>
    </source>
</reference>
<dbReference type="Proteomes" id="UP000241394">
    <property type="component" value="Chromosome LG15"/>
</dbReference>
<dbReference type="Pfam" id="PF01535">
    <property type="entry name" value="PPR"/>
    <property type="match status" value="3"/>
</dbReference>
<dbReference type="OMA" id="RMPFANT"/>
<reference evidence="5 6" key="1">
    <citation type="submission" date="2017-07" db="EMBL/GenBank/DDBJ databases">
        <title>An improved, manually edited Actinidia chinensis var. chinensis (kiwifruit) genome highlights the challenges associated with draft genomes and gene prediction in plants.</title>
        <authorList>
            <person name="Pilkington S."/>
            <person name="Crowhurst R."/>
            <person name="Hilario E."/>
            <person name="Nardozza S."/>
            <person name="Fraser L."/>
            <person name="Peng Y."/>
            <person name="Gunaseelan K."/>
            <person name="Simpson R."/>
            <person name="Tahir J."/>
            <person name="Deroles S."/>
            <person name="Templeton K."/>
            <person name="Luo Z."/>
            <person name="Davy M."/>
            <person name="Cheng C."/>
            <person name="Mcneilage M."/>
            <person name="Scaglione D."/>
            <person name="Liu Y."/>
            <person name="Zhang Q."/>
            <person name="Datson P."/>
            <person name="De Silva N."/>
            <person name="Gardiner S."/>
            <person name="Bassett H."/>
            <person name="Chagne D."/>
            <person name="Mccallum J."/>
            <person name="Dzierzon H."/>
            <person name="Deng C."/>
            <person name="Wang Y.-Y."/>
            <person name="Barron N."/>
            <person name="Manako K."/>
            <person name="Bowen J."/>
            <person name="Foster T."/>
            <person name="Erridge Z."/>
            <person name="Tiffin H."/>
            <person name="Waite C."/>
            <person name="Davies K."/>
            <person name="Grierson E."/>
            <person name="Laing W."/>
            <person name="Kirk R."/>
            <person name="Chen X."/>
            <person name="Wood M."/>
            <person name="Montefiori M."/>
            <person name="Brummell D."/>
            <person name="Schwinn K."/>
            <person name="Catanach A."/>
            <person name="Fullerton C."/>
            <person name="Li D."/>
            <person name="Meiyalaghan S."/>
            <person name="Nieuwenhuizen N."/>
            <person name="Read N."/>
            <person name="Prakash R."/>
            <person name="Hunter D."/>
            <person name="Zhang H."/>
            <person name="Mckenzie M."/>
            <person name="Knabel M."/>
            <person name="Harris A."/>
            <person name="Allan A."/>
            <person name="Chen A."/>
            <person name="Janssen B."/>
            <person name="Plunkett B."/>
            <person name="Dwamena C."/>
            <person name="Voogd C."/>
            <person name="Leif D."/>
            <person name="Lafferty D."/>
            <person name="Souleyre E."/>
            <person name="Varkonyi-Gasic E."/>
            <person name="Gambi F."/>
            <person name="Hanley J."/>
            <person name="Yao J.-L."/>
            <person name="Cheung J."/>
            <person name="David K."/>
            <person name="Warren B."/>
            <person name="Marsh K."/>
            <person name="Snowden K."/>
            <person name="Lin-Wang K."/>
            <person name="Brian L."/>
            <person name="Martinez-Sanchez M."/>
            <person name="Wang M."/>
            <person name="Ileperuma N."/>
            <person name="Macnee N."/>
            <person name="Campin R."/>
            <person name="Mcatee P."/>
            <person name="Drummond R."/>
            <person name="Espley R."/>
            <person name="Ireland H."/>
            <person name="Wu R."/>
            <person name="Atkinson R."/>
            <person name="Karunairetnam S."/>
            <person name="Bulley S."/>
            <person name="Chunkath S."/>
            <person name="Hanley Z."/>
            <person name="Storey R."/>
            <person name="Thrimawithana A."/>
            <person name="Thomson S."/>
            <person name="David C."/>
            <person name="Testolin R."/>
        </authorList>
    </citation>
    <scope>NUCLEOTIDE SEQUENCE [LARGE SCALE GENOMIC DNA]</scope>
    <source>
        <strain evidence="6">cv. Red5</strain>
        <tissue evidence="5">Young leaf</tissue>
    </source>
</reference>
<evidence type="ECO:0000256" key="2">
    <source>
        <dbReference type="ARBA" id="ARBA00022737"/>
    </source>
</evidence>
<sequence>MKLSLSSSLALRRFFSSTSARKPSSIARSNSLYRRISPVGDPRVSIVPVLDQWVREGRPIGREQLQSIIRELKVYKRFKHALEVSYWMTDRRYIPPSIADLATRMNLILRVHGLEQVESYFNNFIPHRLRGFEVYTALLNCYAHEKSVQKAESVMQELRDMEFAKTPLSYNILMNLYYQIGNIEKLDALMHEMEEKGCYDRYTFTIRLSAYAASSDSKGIDNIVARMESDPRIIPDCSSYAIAADAYLQVGSLEKALEMLKKLEGHIQTTKRRSVAFHFLLKLYAKAGEKGELYRIWGLYKEKEKIYNKGYIAMMSSLLTLDDIEGTEKIFEEWESRGLSYDFCIPNFLIDTYCRNGVLGKAEALVNKGIAKGGDPLVNTWCYLAGGYLDFDQVPKAVDALKKAITVCPPNSKPNKDTLVTCLEYLEGQGDVERAEEFISLLRNEGVFSASVHDKLLNHIKHEK</sequence>
<dbReference type="InParanoid" id="A0A2R6QLF3"/>
<dbReference type="Gramene" id="PSS10240">
    <property type="protein sequence ID" value="PSS10240"/>
    <property type="gene ID" value="CEY00_Acc17334"/>
</dbReference>
<dbReference type="STRING" id="1590841.A0A2R6QLF3"/>
<evidence type="ECO:0000256" key="4">
    <source>
        <dbReference type="PROSITE-ProRule" id="PRU00708"/>
    </source>
</evidence>
<dbReference type="GO" id="GO:0005739">
    <property type="term" value="C:mitochondrion"/>
    <property type="evidence" value="ECO:0007669"/>
    <property type="project" value="TreeGrafter"/>
</dbReference>
<keyword evidence="6" id="KW-1185">Reference proteome</keyword>
<comment type="similarity">
    <text evidence="1">Belongs to the PPR family. P subfamily.</text>
</comment>
<dbReference type="PANTHER" id="PTHR45717">
    <property type="entry name" value="OS12G0527900 PROTEIN"/>
    <property type="match status" value="1"/>
</dbReference>
<proteinExistence type="inferred from homology"/>
<dbReference type="Pfam" id="PF13041">
    <property type="entry name" value="PPR_2"/>
    <property type="match status" value="1"/>
</dbReference>
<feature type="repeat" description="TPR" evidence="3">
    <location>
        <begin position="378"/>
        <end position="411"/>
    </location>
</feature>